<dbReference type="KEGG" id="ztr:MYCGRDRAFT_110142"/>
<feature type="signal peptide" evidence="2">
    <location>
        <begin position="1"/>
        <end position="19"/>
    </location>
</feature>
<name>F9XFD3_ZYMTI</name>
<dbReference type="InParanoid" id="F9XFD3"/>
<accession>F9XFD3</accession>
<reference evidence="3 4" key="1">
    <citation type="journal article" date="2011" name="PLoS Genet.">
        <title>Finished genome of the fungal wheat pathogen Mycosphaerella graminicola reveals dispensome structure, chromosome plasticity, and stealth pathogenesis.</title>
        <authorList>
            <person name="Goodwin S.B."/>
            <person name="Ben M'barek S."/>
            <person name="Dhillon B."/>
            <person name="Wittenberg A.H.J."/>
            <person name="Crane C.F."/>
            <person name="Hane J.K."/>
            <person name="Foster A.J."/>
            <person name="Van der Lee T.A.J."/>
            <person name="Grimwood J."/>
            <person name="Aerts A."/>
            <person name="Antoniw J."/>
            <person name="Bailey A."/>
            <person name="Bluhm B."/>
            <person name="Bowler J."/>
            <person name="Bristow J."/>
            <person name="van der Burgt A."/>
            <person name="Canto-Canche B."/>
            <person name="Churchill A.C.L."/>
            <person name="Conde-Ferraez L."/>
            <person name="Cools H.J."/>
            <person name="Coutinho P.M."/>
            <person name="Csukai M."/>
            <person name="Dehal P."/>
            <person name="De Wit P."/>
            <person name="Donzelli B."/>
            <person name="van de Geest H.C."/>
            <person name="van Ham R.C.H.J."/>
            <person name="Hammond-Kosack K.E."/>
            <person name="Henrissat B."/>
            <person name="Kilian A."/>
            <person name="Kobayashi A.K."/>
            <person name="Koopmann E."/>
            <person name="Kourmpetis Y."/>
            <person name="Kuzniar A."/>
            <person name="Lindquist E."/>
            <person name="Lombard V."/>
            <person name="Maliepaard C."/>
            <person name="Martins N."/>
            <person name="Mehrabi R."/>
            <person name="Nap J.P.H."/>
            <person name="Ponomarenko A."/>
            <person name="Rudd J.J."/>
            <person name="Salamov A."/>
            <person name="Schmutz J."/>
            <person name="Schouten H.J."/>
            <person name="Shapiro H."/>
            <person name="Stergiopoulos I."/>
            <person name="Torriani S.F.F."/>
            <person name="Tu H."/>
            <person name="de Vries R.P."/>
            <person name="Waalwijk C."/>
            <person name="Ware S.B."/>
            <person name="Wiebenga A."/>
            <person name="Zwiers L.-H."/>
            <person name="Oliver R.P."/>
            <person name="Grigoriev I.V."/>
            <person name="Kema G.H.J."/>
        </authorList>
    </citation>
    <scope>NUCLEOTIDE SEQUENCE [LARGE SCALE GENOMIC DNA]</scope>
    <source>
        <strain evidence="4">CBS 115943 / IPO323</strain>
    </source>
</reference>
<keyword evidence="2" id="KW-0732">Signal</keyword>
<sequence>MKVCRTAVIAVMLAALGEAFPTDAKRDAFAPISVDKSRLSPYYGSGNNYKKRDPAFAPISVGEDNSVHKDSNSPYYGDRQNYKRDADPAFAPISVGEDESAHKDSNSPYYGDRQNYKRDADPAFAPISVGEDSSVHKDSNSPYYGDRQNYKRAPEAEAEASPSEKEEKRAHTLLDQNVLGPPVLLYPRLASKATLTMRVDAISTFLSALSGVSAVCVLPIGARYFAHPDPKFNKALLLSSNYPPAKFGPYKEHACEREPGGSGILHWRCAYGDKIKSEICSNDFWVTLSNEFLHNSGQPCHVDTTDGVNHGVWICVLE</sequence>
<protein>
    <submittedName>
        <fullName evidence="3">Uncharacterized protein</fullName>
    </submittedName>
</protein>
<dbReference type="RefSeq" id="XP_003851207.1">
    <property type="nucleotide sequence ID" value="XM_003851159.1"/>
</dbReference>
<dbReference type="AlphaFoldDB" id="F9XFD3"/>
<feature type="region of interest" description="Disordered" evidence="1">
    <location>
        <begin position="55"/>
        <end position="170"/>
    </location>
</feature>
<keyword evidence="4" id="KW-1185">Reference proteome</keyword>
<proteinExistence type="predicted"/>
<organism evidence="3 4">
    <name type="scientific">Zymoseptoria tritici (strain CBS 115943 / IPO323)</name>
    <name type="common">Speckled leaf blotch fungus</name>
    <name type="synonym">Septoria tritici</name>
    <dbReference type="NCBI Taxonomy" id="336722"/>
    <lineage>
        <taxon>Eukaryota</taxon>
        <taxon>Fungi</taxon>
        <taxon>Dikarya</taxon>
        <taxon>Ascomycota</taxon>
        <taxon>Pezizomycotina</taxon>
        <taxon>Dothideomycetes</taxon>
        <taxon>Dothideomycetidae</taxon>
        <taxon>Mycosphaerellales</taxon>
        <taxon>Mycosphaerellaceae</taxon>
        <taxon>Zymoseptoria</taxon>
    </lineage>
</organism>
<evidence type="ECO:0000313" key="4">
    <source>
        <dbReference type="Proteomes" id="UP000008062"/>
    </source>
</evidence>
<dbReference type="EMBL" id="CM001202">
    <property type="protein sequence ID" value="EGP86183.1"/>
    <property type="molecule type" value="Genomic_DNA"/>
</dbReference>
<evidence type="ECO:0000313" key="3">
    <source>
        <dbReference type="EMBL" id="EGP86183.1"/>
    </source>
</evidence>
<evidence type="ECO:0000256" key="1">
    <source>
        <dbReference type="SAM" id="MobiDB-lite"/>
    </source>
</evidence>
<gene>
    <name evidence="3" type="ORF">MYCGRDRAFT_110142</name>
</gene>
<evidence type="ECO:0000256" key="2">
    <source>
        <dbReference type="SAM" id="SignalP"/>
    </source>
</evidence>
<dbReference type="GeneID" id="13397399"/>
<feature type="chain" id="PRO_5003395623" evidence="2">
    <location>
        <begin position="20"/>
        <end position="318"/>
    </location>
</feature>
<dbReference type="Proteomes" id="UP000008062">
    <property type="component" value="Chromosome 7"/>
</dbReference>